<proteinExistence type="predicted"/>
<dbReference type="Gene3D" id="3.40.960.10">
    <property type="entry name" value="VSR Endonuclease"/>
    <property type="match status" value="1"/>
</dbReference>
<name>A0ABV1F3I1_9BACI</name>
<evidence type="ECO:0000313" key="3">
    <source>
        <dbReference type="Proteomes" id="UP001465426"/>
    </source>
</evidence>
<gene>
    <name evidence="2" type="ORF">WMO63_19980</name>
</gene>
<dbReference type="EMBL" id="JBBMFN010000070">
    <property type="protein sequence ID" value="MEQ2467943.1"/>
    <property type="molecule type" value="Genomic_DNA"/>
</dbReference>
<sequence length="56" mass="6938">MERRFGEILKNSLEGIVYIYDKYRVDNYIVDFYIPQLELVIEYDEKHHKKQIKDDN</sequence>
<dbReference type="InterPro" id="IPR007569">
    <property type="entry name" value="DUF559"/>
</dbReference>
<feature type="domain" description="DUF559" evidence="1">
    <location>
        <begin position="12"/>
        <end position="55"/>
    </location>
</feature>
<dbReference type="Proteomes" id="UP001465426">
    <property type="component" value="Unassembled WGS sequence"/>
</dbReference>
<organism evidence="2 3">
    <name type="scientific">Niallia hominis</name>
    <dbReference type="NCBI Taxonomy" id="3133173"/>
    <lineage>
        <taxon>Bacteria</taxon>
        <taxon>Bacillati</taxon>
        <taxon>Bacillota</taxon>
        <taxon>Bacilli</taxon>
        <taxon>Bacillales</taxon>
        <taxon>Bacillaceae</taxon>
        <taxon>Niallia</taxon>
    </lineage>
</organism>
<dbReference type="Pfam" id="PF04480">
    <property type="entry name" value="DUF559"/>
    <property type="match status" value="1"/>
</dbReference>
<evidence type="ECO:0000259" key="1">
    <source>
        <dbReference type="Pfam" id="PF04480"/>
    </source>
</evidence>
<evidence type="ECO:0000313" key="2">
    <source>
        <dbReference type="EMBL" id="MEQ2467943.1"/>
    </source>
</evidence>
<reference evidence="2 3" key="1">
    <citation type="submission" date="2024-03" db="EMBL/GenBank/DDBJ databases">
        <title>Human intestinal bacterial collection.</title>
        <authorList>
            <person name="Pauvert C."/>
            <person name="Hitch T.C.A."/>
            <person name="Clavel T."/>
        </authorList>
    </citation>
    <scope>NUCLEOTIDE SEQUENCE [LARGE SCALE GENOMIC DNA]</scope>
    <source>
        <strain evidence="2 3">CLA-SR-H024</strain>
    </source>
</reference>
<keyword evidence="3" id="KW-1185">Reference proteome</keyword>
<accession>A0ABV1F3I1</accession>
<protein>
    <submittedName>
        <fullName evidence="2">DUF559 domain-containing protein</fullName>
    </submittedName>
</protein>
<comment type="caution">
    <text evidence="2">The sequence shown here is derived from an EMBL/GenBank/DDBJ whole genome shotgun (WGS) entry which is preliminary data.</text>
</comment>